<feature type="region of interest" description="Disordered" evidence="1">
    <location>
        <begin position="1"/>
        <end position="27"/>
    </location>
</feature>
<organism evidence="2 3">
    <name type="scientific">Basidiobolus ranarum</name>
    <dbReference type="NCBI Taxonomy" id="34480"/>
    <lineage>
        <taxon>Eukaryota</taxon>
        <taxon>Fungi</taxon>
        <taxon>Fungi incertae sedis</taxon>
        <taxon>Zoopagomycota</taxon>
        <taxon>Entomophthoromycotina</taxon>
        <taxon>Basidiobolomycetes</taxon>
        <taxon>Basidiobolales</taxon>
        <taxon>Basidiobolaceae</taxon>
        <taxon>Basidiobolus</taxon>
    </lineage>
</organism>
<dbReference type="EMBL" id="JASJQH010003145">
    <property type="protein sequence ID" value="KAK9759753.1"/>
    <property type="molecule type" value="Genomic_DNA"/>
</dbReference>
<evidence type="ECO:0000313" key="3">
    <source>
        <dbReference type="Proteomes" id="UP001479436"/>
    </source>
</evidence>
<gene>
    <name evidence="2" type="ORF">K7432_016918</name>
</gene>
<dbReference type="Proteomes" id="UP001479436">
    <property type="component" value="Unassembled WGS sequence"/>
</dbReference>
<feature type="compositionally biased region" description="Polar residues" evidence="1">
    <location>
        <begin position="12"/>
        <end position="27"/>
    </location>
</feature>
<evidence type="ECO:0000313" key="2">
    <source>
        <dbReference type="EMBL" id="KAK9759753.1"/>
    </source>
</evidence>
<keyword evidence="3" id="KW-1185">Reference proteome</keyword>
<proteinExistence type="predicted"/>
<name>A0ABR2WE28_9FUNG</name>
<protein>
    <submittedName>
        <fullName evidence="2">Uncharacterized protein</fullName>
    </submittedName>
</protein>
<accession>A0ABR2WE28</accession>
<evidence type="ECO:0000256" key="1">
    <source>
        <dbReference type="SAM" id="MobiDB-lite"/>
    </source>
</evidence>
<reference evidence="2 3" key="1">
    <citation type="submission" date="2023-04" db="EMBL/GenBank/DDBJ databases">
        <title>Genome of Basidiobolus ranarum AG-B5.</title>
        <authorList>
            <person name="Stajich J.E."/>
            <person name="Carter-House D."/>
            <person name="Gryganskyi A."/>
        </authorList>
    </citation>
    <scope>NUCLEOTIDE SEQUENCE [LARGE SCALE GENOMIC DNA]</scope>
    <source>
        <strain evidence="2 3">AG-B5</strain>
    </source>
</reference>
<comment type="caution">
    <text evidence="2">The sequence shown here is derived from an EMBL/GenBank/DDBJ whole genome shotgun (WGS) entry which is preliminary data.</text>
</comment>
<sequence>MSGQKVEGQCPITGTKSTSDVTPPIVSNQPVEVQSPVTMEKLDLSTTEQETQSDIKQCPFMSGEKVTGQCPITGVSH</sequence>